<accession>E0NG69</accession>
<gene>
    <name evidence="4" type="ORF">HMPREF0623_1292</name>
</gene>
<dbReference type="AlphaFoldDB" id="E0NG69"/>
<keyword evidence="5" id="KW-1185">Reference proteome</keyword>
<evidence type="ECO:0000259" key="3">
    <source>
        <dbReference type="PROSITE" id="PS51186"/>
    </source>
</evidence>
<dbReference type="EMBL" id="AEEG01000004">
    <property type="protein sequence ID" value="EFL95555.1"/>
    <property type="molecule type" value="Genomic_DNA"/>
</dbReference>
<dbReference type="GO" id="GO:0016747">
    <property type="term" value="F:acyltransferase activity, transferring groups other than amino-acyl groups"/>
    <property type="evidence" value="ECO:0007669"/>
    <property type="project" value="InterPro"/>
</dbReference>
<evidence type="ECO:0000256" key="2">
    <source>
        <dbReference type="ARBA" id="ARBA00023315"/>
    </source>
</evidence>
<evidence type="ECO:0000313" key="5">
    <source>
        <dbReference type="Proteomes" id="UP000004470"/>
    </source>
</evidence>
<evidence type="ECO:0000256" key="1">
    <source>
        <dbReference type="ARBA" id="ARBA00022679"/>
    </source>
</evidence>
<dbReference type="HOGENOM" id="CLU_013985_21_2_9"/>
<organism evidence="4 5">
    <name type="scientific">Pediococcus acidilactici DSM 20284</name>
    <dbReference type="NCBI Taxonomy" id="862514"/>
    <lineage>
        <taxon>Bacteria</taxon>
        <taxon>Bacillati</taxon>
        <taxon>Bacillota</taxon>
        <taxon>Bacilli</taxon>
        <taxon>Lactobacillales</taxon>
        <taxon>Lactobacillaceae</taxon>
        <taxon>Pediococcus</taxon>
        <taxon>Pediococcus acidilactici group</taxon>
    </lineage>
</organism>
<evidence type="ECO:0000313" key="4">
    <source>
        <dbReference type="EMBL" id="EFL95555.1"/>
    </source>
</evidence>
<keyword evidence="1" id="KW-0808">Transferase</keyword>
<dbReference type="PANTHER" id="PTHR43800">
    <property type="entry name" value="PEPTIDYL-LYSINE N-ACETYLTRANSFERASE YJAB"/>
    <property type="match status" value="1"/>
</dbReference>
<dbReference type="Proteomes" id="UP000004470">
    <property type="component" value="Unassembled WGS sequence"/>
</dbReference>
<dbReference type="SUPFAM" id="SSF55729">
    <property type="entry name" value="Acyl-CoA N-acyltransferases (Nat)"/>
    <property type="match status" value="1"/>
</dbReference>
<proteinExistence type="predicted"/>
<dbReference type="Gene3D" id="3.40.630.30">
    <property type="match status" value="1"/>
</dbReference>
<dbReference type="PROSITE" id="PS51186">
    <property type="entry name" value="GNAT"/>
    <property type="match status" value="1"/>
</dbReference>
<dbReference type="CDD" id="cd04301">
    <property type="entry name" value="NAT_SF"/>
    <property type="match status" value="1"/>
</dbReference>
<comment type="caution">
    <text evidence="4">The sequence shown here is derived from an EMBL/GenBank/DDBJ whole genome shotgun (WGS) entry which is preliminary data.</text>
</comment>
<name>E0NG69_PEDAC</name>
<protein>
    <submittedName>
        <fullName evidence="4">Acetyltransferase, GNAT family</fullName>
    </submittedName>
</protein>
<reference evidence="4" key="1">
    <citation type="submission" date="2010-07" db="EMBL/GenBank/DDBJ databases">
        <authorList>
            <person name="Muzny D."/>
            <person name="Qin X."/>
            <person name="Deng J."/>
            <person name="Jiang H."/>
            <person name="Liu Y."/>
            <person name="Qu J."/>
            <person name="Song X.-Z."/>
            <person name="Zhang L."/>
            <person name="Thornton R."/>
            <person name="Coyle M."/>
            <person name="Francisco L."/>
            <person name="Jackson L."/>
            <person name="Javaid M."/>
            <person name="Korchina V."/>
            <person name="Kovar C."/>
            <person name="Mata R."/>
            <person name="Mathew T."/>
            <person name="Ngo R."/>
            <person name="Nguyen L."/>
            <person name="Nguyen N."/>
            <person name="Okwuonu G."/>
            <person name="Ongeri F."/>
            <person name="Pham C."/>
            <person name="Simmons D."/>
            <person name="Wilczek-Boney K."/>
            <person name="Hale W."/>
            <person name="Jakkamsetti A."/>
            <person name="Pham P."/>
            <person name="Ruth R."/>
            <person name="San Lucas F."/>
            <person name="Warren J."/>
            <person name="Zhang J."/>
            <person name="Zhao Z."/>
            <person name="Zhou C."/>
            <person name="Zhu D."/>
            <person name="Lee S."/>
            <person name="Bess C."/>
            <person name="Blankenburg K."/>
            <person name="Forbes L."/>
            <person name="Fu Q."/>
            <person name="Gubbala S."/>
            <person name="Hirani K."/>
            <person name="Jayaseelan J.C."/>
            <person name="Lara F."/>
            <person name="Munidasa M."/>
            <person name="Palculict T."/>
            <person name="Patil S."/>
            <person name="Pu L.-L."/>
            <person name="Saada N."/>
            <person name="Tang L."/>
            <person name="Weissenberger G."/>
            <person name="Zhu Y."/>
            <person name="Hemphill L."/>
            <person name="Shang Y."/>
            <person name="Youmans B."/>
            <person name="Ayvaz T."/>
            <person name="Ross M."/>
            <person name="Santibanez J."/>
            <person name="Aqrawi P."/>
            <person name="Gross S."/>
            <person name="Joshi V."/>
            <person name="Fowler G."/>
            <person name="Nazareth L."/>
            <person name="Reid J."/>
            <person name="Worley K."/>
            <person name="Petrosino J."/>
            <person name="Highlander S."/>
            <person name="Gibbs R."/>
        </authorList>
    </citation>
    <scope>NUCLEOTIDE SEQUENCE [LARGE SCALE GENOMIC DNA]</scope>
    <source>
        <strain evidence="4">DSM 20284</strain>
    </source>
</reference>
<dbReference type="eggNOG" id="COG0456">
    <property type="taxonomic scope" value="Bacteria"/>
</dbReference>
<dbReference type="InterPro" id="IPR016181">
    <property type="entry name" value="Acyl_CoA_acyltransferase"/>
</dbReference>
<dbReference type="Pfam" id="PF13508">
    <property type="entry name" value="Acetyltransf_7"/>
    <property type="match status" value="1"/>
</dbReference>
<dbReference type="PANTHER" id="PTHR43800:SF1">
    <property type="entry name" value="PEPTIDYL-LYSINE N-ACETYLTRANSFERASE YJAB"/>
    <property type="match status" value="1"/>
</dbReference>
<keyword evidence="2" id="KW-0012">Acyltransferase</keyword>
<sequence>MNQIMAIWLDGNLSAHHFVDPQYWKQNQGAVEAAMRQATVYVAEDERCIRGFAGLQENYLAGIFVSADVQGQGIGGRLVTQLQHDYSELSLAVYDQNPAAIRFYLSHNFQTIKRQIDEAAQQPELIMQWRQGL</sequence>
<feature type="domain" description="N-acetyltransferase" evidence="3">
    <location>
        <begin position="1"/>
        <end position="132"/>
    </location>
</feature>
<dbReference type="InterPro" id="IPR000182">
    <property type="entry name" value="GNAT_dom"/>
</dbReference>